<reference evidence="2" key="2">
    <citation type="submission" date="2014-03" db="EMBL/GenBank/DDBJ databases">
        <title>The whipworm genome and dual-species transcriptomics of an intimate host-pathogen interaction.</title>
        <authorList>
            <person name="Foth B.J."/>
            <person name="Tsai I.J."/>
            <person name="Reid A.J."/>
            <person name="Bancroft A.J."/>
            <person name="Nichol S."/>
            <person name="Tracey A."/>
            <person name="Holroyd N."/>
            <person name="Cotton J.A."/>
            <person name="Stanley E.J."/>
            <person name="Zarowiecki M."/>
            <person name="Liu J.Z."/>
            <person name="Huckvale T."/>
            <person name="Cooper P.J."/>
            <person name="Grencis R.K."/>
            <person name="Berriman M."/>
        </authorList>
    </citation>
    <scope>NUCLEOTIDE SEQUENCE [LARGE SCALE GENOMIC DNA]</scope>
</reference>
<dbReference type="AlphaFoldDB" id="A0A077ZAV2"/>
<keyword evidence="3" id="KW-1185">Reference proteome</keyword>
<evidence type="ECO:0000313" key="2">
    <source>
        <dbReference type="EMBL" id="CDW57426.1"/>
    </source>
</evidence>
<evidence type="ECO:0000313" key="3">
    <source>
        <dbReference type="Proteomes" id="UP000030665"/>
    </source>
</evidence>
<gene>
    <name evidence="2" type="ORF">TTRE_0000571801</name>
</gene>
<sequence>MGTRWAYIESNNTFTYTTSIICKLYRRRYYKDEEEGEEEEEIEDEEKENEKDEEEGKEQNEEENEEEEEEDEEEDDAPQVPVLYSLAMGCEGENVEADEAPVLVDAESSVALEVVSLVMALAVVDELVSSGMYLYELASLVVAVVDELVSSAMDVYELVSLVVVVVEVEEMVSCVLASPWLQILDGIYLYSRRNAHRIDTMQL</sequence>
<feature type="compositionally biased region" description="Acidic residues" evidence="1">
    <location>
        <begin position="32"/>
        <end position="77"/>
    </location>
</feature>
<organism evidence="2 3">
    <name type="scientific">Trichuris trichiura</name>
    <name type="common">Whipworm</name>
    <name type="synonym">Trichocephalus trichiurus</name>
    <dbReference type="NCBI Taxonomy" id="36087"/>
    <lineage>
        <taxon>Eukaryota</taxon>
        <taxon>Metazoa</taxon>
        <taxon>Ecdysozoa</taxon>
        <taxon>Nematoda</taxon>
        <taxon>Enoplea</taxon>
        <taxon>Dorylaimia</taxon>
        <taxon>Trichinellida</taxon>
        <taxon>Trichuridae</taxon>
        <taxon>Trichuris</taxon>
    </lineage>
</organism>
<evidence type="ECO:0000256" key="1">
    <source>
        <dbReference type="SAM" id="MobiDB-lite"/>
    </source>
</evidence>
<proteinExistence type="predicted"/>
<reference evidence="2" key="1">
    <citation type="submission" date="2014-01" db="EMBL/GenBank/DDBJ databases">
        <authorList>
            <person name="Aslett M."/>
        </authorList>
    </citation>
    <scope>NUCLEOTIDE SEQUENCE</scope>
</reference>
<name>A0A077ZAV2_TRITR</name>
<dbReference type="Proteomes" id="UP000030665">
    <property type="component" value="Unassembled WGS sequence"/>
</dbReference>
<dbReference type="EMBL" id="HG806161">
    <property type="protein sequence ID" value="CDW57426.1"/>
    <property type="molecule type" value="Genomic_DNA"/>
</dbReference>
<feature type="region of interest" description="Disordered" evidence="1">
    <location>
        <begin position="32"/>
        <end position="78"/>
    </location>
</feature>
<protein>
    <submittedName>
        <fullName evidence="2">Uncharacterized protein</fullName>
    </submittedName>
</protein>
<accession>A0A077ZAV2</accession>